<gene>
    <name evidence="3" type="ORF">BO97DRAFT_416926</name>
</gene>
<proteinExistence type="predicted"/>
<dbReference type="EMBL" id="KZ824304">
    <property type="protein sequence ID" value="RAL09443.1"/>
    <property type="molecule type" value="Genomic_DNA"/>
</dbReference>
<keyword evidence="1" id="KW-0175">Coiled coil</keyword>
<dbReference type="PROSITE" id="PS50097">
    <property type="entry name" value="BTB"/>
    <property type="match status" value="1"/>
</dbReference>
<evidence type="ECO:0000313" key="3">
    <source>
        <dbReference type="EMBL" id="RAL09443.1"/>
    </source>
</evidence>
<accession>A0A395HPT4</accession>
<protein>
    <recommendedName>
        <fullName evidence="2">BTB domain-containing protein</fullName>
    </recommendedName>
</protein>
<sequence>MAVFQKLLQNPSIFTDSPLQIIAGENKRIYYVHPTILACNSSALNARINGPWREHGNSEPIDWSDFDEPTVECVLSYLYTSDYYVPGAVYDEQEKYRETGNGNVYQIQLKTANIIRPDPDLIADIDLDGNFDVSDVEAPVPDTELHNEWEPDRPLPPLSRYSRFGLPALTFQTAAGGFSKTTENRPEALGHAILIHSKVYCFAHRFCFTALEGFAIQRLTQVLLACNDLLSELFPHLADSIRLIYGSTPTAVPPENPARRLLSRFVALRYSALSVENLETVIAEGGDFMIDLSHQLCRRLASSGTDTQIMEEQIDELQARLEVLESEAQRKEIQLERYKEEIEQWESWNRGLSGKYSKAKRKVKQAVIDPNETSL</sequence>
<dbReference type="Pfam" id="PF00651">
    <property type="entry name" value="BTB"/>
    <property type="match status" value="1"/>
</dbReference>
<dbReference type="InterPro" id="IPR000210">
    <property type="entry name" value="BTB/POZ_dom"/>
</dbReference>
<dbReference type="PANTHER" id="PTHR47843">
    <property type="entry name" value="BTB DOMAIN-CONTAINING PROTEIN-RELATED"/>
    <property type="match status" value="1"/>
</dbReference>
<evidence type="ECO:0000313" key="4">
    <source>
        <dbReference type="Proteomes" id="UP000248961"/>
    </source>
</evidence>
<name>A0A395HPT4_ASPHC</name>
<dbReference type="CDD" id="cd18186">
    <property type="entry name" value="BTB_POZ_ZBTB_KLHL-like"/>
    <property type="match status" value="1"/>
</dbReference>
<dbReference type="InterPro" id="IPR011333">
    <property type="entry name" value="SKP1/BTB/POZ_sf"/>
</dbReference>
<reference evidence="3 4" key="1">
    <citation type="submission" date="2018-02" db="EMBL/GenBank/DDBJ databases">
        <title>The genomes of Aspergillus section Nigri reveals drivers in fungal speciation.</title>
        <authorList>
            <consortium name="DOE Joint Genome Institute"/>
            <person name="Vesth T.C."/>
            <person name="Nybo J."/>
            <person name="Theobald S."/>
            <person name="Brandl J."/>
            <person name="Frisvad J.C."/>
            <person name="Nielsen K.F."/>
            <person name="Lyhne E.K."/>
            <person name="Kogle M.E."/>
            <person name="Kuo A."/>
            <person name="Riley R."/>
            <person name="Clum A."/>
            <person name="Nolan M."/>
            <person name="Lipzen A."/>
            <person name="Salamov A."/>
            <person name="Henrissat B."/>
            <person name="Wiebenga A."/>
            <person name="De vries R.P."/>
            <person name="Grigoriev I.V."/>
            <person name="Mortensen U.H."/>
            <person name="Andersen M.R."/>
            <person name="Baker S.E."/>
        </authorList>
    </citation>
    <scope>NUCLEOTIDE SEQUENCE [LARGE SCALE GENOMIC DNA]</scope>
    <source>
        <strain evidence="3 4">CBS 101889</strain>
    </source>
</reference>
<dbReference type="RefSeq" id="XP_025548597.1">
    <property type="nucleotide sequence ID" value="XM_025696447.1"/>
</dbReference>
<dbReference type="SUPFAM" id="SSF54695">
    <property type="entry name" value="POZ domain"/>
    <property type="match status" value="1"/>
</dbReference>
<evidence type="ECO:0000256" key="1">
    <source>
        <dbReference type="SAM" id="Coils"/>
    </source>
</evidence>
<feature type="domain" description="BTB" evidence="2">
    <location>
        <begin position="15"/>
        <end position="87"/>
    </location>
</feature>
<dbReference type="GeneID" id="37200736"/>
<feature type="coiled-coil region" evidence="1">
    <location>
        <begin position="307"/>
        <end position="348"/>
    </location>
</feature>
<dbReference type="AlphaFoldDB" id="A0A395HPT4"/>
<dbReference type="Proteomes" id="UP000248961">
    <property type="component" value="Unassembled WGS sequence"/>
</dbReference>
<evidence type="ECO:0000259" key="2">
    <source>
        <dbReference type="PROSITE" id="PS50097"/>
    </source>
</evidence>
<dbReference type="VEuPathDB" id="FungiDB:BO97DRAFT_416926"/>
<dbReference type="Gene3D" id="3.30.710.10">
    <property type="entry name" value="Potassium Channel Kv1.1, Chain A"/>
    <property type="match status" value="1"/>
</dbReference>
<dbReference type="OrthoDB" id="9997739at2759"/>
<dbReference type="STRING" id="1450537.A0A395HPT4"/>
<dbReference type="PANTHER" id="PTHR47843:SF5">
    <property type="entry name" value="BTB_POZ DOMAIN PROTEIN"/>
    <property type="match status" value="1"/>
</dbReference>
<organism evidence="3 4">
    <name type="scientific">Aspergillus homomorphus (strain CBS 101889)</name>
    <dbReference type="NCBI Taxonomy" id="1450537"/>
    <lineage>
        <taxon>Eukaryota</taxon>
        <taxon>Fungi</taxon>
        <taxon>Dikarya</taxon>
        <taxon>Ascomycota</taxon>
        <taxon>Pezizomycotina</taxon>
        <taxon>Eurotiomycetes</taxon>
        <taxon>Eurotiomycetidae</taxon>
        <taxon>Eurotiales</taxon>
        <taxon>Aspergillaceae</taxon>
        <taxon>Aspergillus</taxon>
        <taxon>Aspergillus subgen. Circumdati</taxon>
    </lineage>
</organism>
<keyword evidence="4" id="KW-1185">Reference proteome</keyword>